<evidence type="ECO:0000256" key="3">
    <source>
        <dbReference type="ARBA" id="ARBA00022839"/>
    </source>
</evidence>
<evidence type="ECO:0000313" key="6">
    <source>
        <dbReference type="Proteomes" id="UP000483018"/>
    </source>
</evidence>
<keyword evidence="2" id="KW-0378">Hydrolase</keyword>
<dbReference type="RefSeq" id="WP_158740777.1">
    <property type="nucleotide sequence ID" value="NZ_WSLF01000008.1"/>
</dbReference>
<dbReference type="CDD" id="cd06133">
    <property type="entry name" value="ERI-1_3'hExo_like"/>
    <property type="match status" value="1"/>
</dbReference>
<dbReference type="GO" id="GO:0000175">
    <property type="term" value="F:3'-5'-RNA exonuclease activity"/>
    <property type="evidence" value="ECO:0007669"/>
    <property type="project" value="InterPro"/>
</dbReference>
<protein>
    <submittedName>
        <fullName evidence="5">Exonuclease</fullName>
    </submittedName>
</protein>
<keyword evidence="1" id="KW-0540">Nuclease</keyword>
<keyword evidence="3 5" id="KW-0269">Exonuclease</keyword>
<evidence type="ECO:0000256" key="1">
    <source>
        <dbReference type="ARBA" id="ARBA00022722"/>
    </source>
</evidence>
<comment type="caution">
    <text evidence="5">The sequence shown here is derived from an EMBL/GenBank/DDBJ whole genome shotgun (WGS) entry which is preliminary data.</text>
</comment>
<accession>A0A7C8HG87</accession>
<dbReference type="Gene3D" id="3.30.420.10">
    <property type="entry name" value="Ribonuclease H-like superfamily/Ribonuclease H"/>
    <property type="match status" value="1"/>
</dbReference>
<dbReference type="GO" id="GO:0003676">
    <property type="term" value="F:nucleic acid binding"/>
    <property type="evidence" value="ECO:0007669"/>
    <property type="project" value="InterPro"/>
</dbReference>
<sequence>MNFIIFDLEFNQGFDFKKTGKPANNPKCPFEIIEIGAIKLNESLEAVECFHSLIKPKIYKRLHPFVKDITKISNEDLNHAPSFSEVYKNFLKFIDSEYDVFCVWGTVDLKELYRNALYHRLHKKRLPQRYIDIQSMAATYLNNPTGSSIGLRNAVELLNIPLDNEFHNALYDAAYTAEIFKRLYHKNIKPETYNYLTLSTVKKATQPKNKKRLDKKSLFLQFEKMFNRQLSSEEKEMIKLAYKMGQTNQFMIDNTKKSP</sequence>
<reference evidence="5 6" key="1">
    <citation type="submission" date="2019-12" db="EMBL/GenBank/DDBJ databases">
        <title>Defluviitalea raffinosedens, isolated from a biogas fermenter, genome sequencing and characterization.</title>
        <authorList>
            <person name="Rettenmaier R."/>
            <person name="Schneider M."/>
            <person name="Neuhaus K."/>
            <person name="Liebl W."/>
            <person name="Zverlov V."/>
        </authorList>
    </citation>
    <scope>NUCLEOTIDE SEQUENCE [LARGE SCALE GENOMIC DNA]</scope>
    <source>
        <strain evidence="5 6">249c-K6</strain>
    </source>
</reference>
<dbReference type="InterPro" id="IPR051274">
    <property type="entry name" value="3-5_Exoribonuclease"/>
</dbReference>
<dbReference type="PANTHER" id="PTHR23044:SF61">
    <property type="entry name" value="3'-5' EXORIBONUCLEASE 1-RELATED"/>
    <property type="match status" value="1"/>
</dbReference>
<dbReference type="AlphaFoldDB" id="A0A7C8HG87"/>
<organism evidence="5 6">
    <name type="scientific">Defluviitalea raffinosedens</name>
    <dbReference type="NCBI Taxonomy" id="1450156"/>
    <lineage>
        <taxon>Bacteria</taxon>
        <taxon>Bacillati</taxon>
        <taxon>Bacillota</taxon>
        <taxon>Clostridia</taxon>
        <taxon>Lachnospirales</taxon>
        <taxon>Defluviitaleaceae</taxon>
        <taxon>Defluviitalea</taxon>
    </lineage>
</organism>
<name>A0A7C8HG87_9FIRM</name>
<feature type="domain" description="Exonuclease" evidence="4">
    <location>
        <begin position="2"/>
        <end position="189"/>
    </location>
</feature>
<dbReference type="InterPro" id="IPR013520">
    <property type="entry name" value="Ribonucl_H"/>
</dbReference>
<dbReference type="OrthoDB" id="159416at2"/>
<evidence type="ECO:0000313" key="5">
    <source>
        <dbReference type="EMBL" id="KAE9633475.1"/>
    </source>
</evidence>
<dbReference type="SUPFAM" id="SSF53098">
    <property type="entry name" value="Ribonuclease H-like"/>
    <property type="match status" value="1"/>
</dbReference>
<dbReference type="PANTHER" id="PTHR23044">
    <property type="entry name" value="3'-5' EXONUCLEASE ERI1-RELATED"/>
    <property type="match status" value="1"/>
</dbReference>
<dbReference type="EMBL" id="WSLF01000008">
    <property type="protein sequence ID" value="KAE9633475.1"/>
    <property type="molecule type" value="Genomic_DNA"/>
</dbReference>
<dbReference type="SMART" id="SM00479">
    <property type="entry name" value="EXOIII"/>
    <property type="match status" value="1"/>
</dbReference>
<dbReference type="InterPro" id="IPR036397">
    <property type="entry name" value="RNaseH_sf"/>
</dbReference>
<dbReference type="Proteomes" id="UP000483018">
    <property type="component" value="Unassembled WGS sequence"/>
</dbReference>
<dbReference type="InterPro" id="IPR047201">
    <property type="entry name" value="ERI-1_3'hExo-like"/>
</dbReference>
<evidence type="ECO:0000259" key="4">
    <source>
        <dbReference type="SMART" id="SM00479"/>
    </source>
</evidence>
<keyword evidence="6" id="KW-1185">Reference proteome</keyword>
<proteinExistence type="predicted"/>
<dbReference type="Pfam" id="PF00929">
    <property type="entry name" value="RNase_T"/>
    <property type="match status" value="1"/>
</dbReference>
<dbReference type="InterPro" id="IPR012337">
    <property type="entry name" value="RNaseH-like_sf"/>
</dbReference>
<evidence type="ECO:0000256" key="2">
    <source>
        <dbReference type="ARBA" id="ARBA00022801"/>
    </source>
</evidence>
<gene>
    <name evidence="5" type="ORF">GND95_09565</name>
</gene>